<accession>A0AAE0VQB7</accession>
<keyword evidence="3" id="KW-1015">Disulfide bond</keyword>
<dbReference type="GO" id="GO:0005911">
    <property type="term" value="C:cell-cell junction"/>
    <property type="evidence" value="ECO:0007669"/>
    <property type="project" value="TreeGrafter"/>
</dbReference>
<dbReference type="PROSITE" id="PS50835">
    <property type="entry name" value="IG_LIKE"/>
    <property type="match status" value="3"/>
</dbReference>
<evidence type="ECO:0000259" key="7">
    <source>
        <dbReference type="PROSITE" id="PS50835"/>
    </source>
</evidence>
<dbReference type="Pfam" id="PF13927">
    <property type="entry name" value="Ig_3"/>
    <property type="match status" value="1"/>
</dbReference>
<proteinExistence type="predicted"/>
<evidence type="ECO:0000256" key="2">
    <source>
        <dbReference type="ARBA" id="ARBA00023136"/>
    </source>
</evidence>
<reference evidence="8" key="2">
    <citation type="journal article" date="2021" name="Genome Biol. Evol.">
        <title>Developing a high-quality reference genome for a parasitic bivalve with doubly uniparental inheritance (Bivalvia: Unionida).</title>
        <authorList>
            <person name="Smith C.H."/>
        </authorList>
    </citation>
    <scope>NUCLEOTIDE SEQUENCE</scope>
    <source>
        <strain evidence="8">CHS0354</strain>
        <tissue evidence="8">Mantle</tissue>
    </source>
</reference>
<comment type="caution">
    <text evidence="8">The sequence shown here is derived from an EMBL/GenBank/DDBJ whole genome shotgun (WGS) entry which is preliminary data.</text>
</comment>
<evidence type="ECO:0000313" key="8">
    <source>
        <dbReference type="EMBL" id="KAK3586304.1"/>
    </source>
</evidence>
<dbReference type="SMART" id="SM00408">
    <property type="entry name" value="IGc2"/>
    <property type="match status" value="3"/>
</dbReference>
<keyword evidence="2 6" id="KW-0472">Membrane</keyword>
<dbReference type="GO" id="GO:0050839">
    <property type="term" value="F:cell adhesion molecule binding"/>
    <property type="evidence" value="ECO:0007669"/>
    <property type="project" value="TreeGrafter"/>
</dbReference>
<reference evidence="8" key="1">
    <citation type="journal article" date="2021" name="Genome Biol. Evol.">
        <title>A High-Quality Reference Genome for a Parasitic Bivalve with Doubly Uniparental Inheritance (Bivalvia: Unionida).</title>
        <authorList>
            <person name="Smith C.H."/>
        </authorList>
    </citation>
    <scope>NUCLEOTIDE SEQUENCE</scope>
    <source>
        <strain evidence="8">CHS0354</strain>
    </source>
</reference>
<protein>
    <recommendedName>
        <fullName evidence="7">Ig-like domain-containing protein</fullName>
    </recommendedName>
</protein>
<dbReference type="GO" id="GO:0098609">
    <property type="term" value="P:cell-cell adhesion"/>
    <property type="evidence" value="ECO:0007669"/>
    <property type="project" value="TreeGrafter"/>
</dbReference>
<dbReference type="InterPro" id="IPR013783">
    <property type="entry name" value="Ig-like_fold"/>
</dbReference>
<dbReference type="GO" id="GO:0005886">
    <property type="term" value="C:plasma membrane"/>
    <property type="evidence" value="ECO:0007669"/>
    <property type="project" value="TreeGrafter"/>
</dbReference>
<dbReference type="SMART" id="SM00409">
    <property type="entry name" value="IG"/>
    <property type="match status" value="3"/>
</dbReference>
<comment type="subcellular location">
    <subcellularLocation>
        <location evidence="1">Membrane</location>
        <topology evidence="1">Single-pass type I membrane protein</topology>
    </subcellularLocation>
</comment>
<evidence type="ECO:0000256" key="4">
    <source>
        <dbReference type="ARBA" id="ARBA00023180"/>
    </source>
</evidence>
<sequence>MIDSVGKSETDNYTCTMSNGITGRSQCLQTTLVAIYGPSSGQVMLSSFQSITIVEDGTMLNITCSADCYPPCSFTWTGPHSFSQSGAQLSQFVDMNKEGNYICTASNQENLWKSATASVTVIVIYFPDSFMVADHTVQSSSWISFLNSVQRSFASTGHDGPGSSVNLGSNPPTSVNLYQRAPDITCSATCNPPCDYRWYHDRTMYSSGATLSLGVIEKKTSGGNYTCEANNKFLGLDRSSSISVNITIYYGAEIVSLSVLDSKTVNENFSAIFQCQVDSNPLPTITWRKEDINTVLKTESGVVQSQFRIESAQCQNLGNYTCSAYNGIWTQANGTLQSFVKCHPRTDSEVPLERKVYKKVHEAAFLSYTVISYPLPKFTWMFLGNGSQTRDLPGSASVYASERQSELKFTSLNIDDFEYYSVVADNSLPPSAKEVFEIISAELPAPVIRDPQVAAVGGGVVGGIVFVIVIVVVAVILKRWTLKPKMEGKCL</sequence>
<gene>
    <name evidence="8" type="ORF">CHS0354_035088</name>
</gene>
<dbReference type="SUPFAM" id="SSF48726">
    <property type="entry name" value="Immunoglobulin"/>
    <property type="match status" value="3"/>
</dbReference>
<dbReference type="InterPro" id="IPR051275">
    <property type="entry name" value="Cell_adhesion_signaling"/>
</dbReference>
<keyword evidence="6" id="KW-1133">Transmembrane helix</keyword>
<dbReference type="InterPro" id="IPR036179">
    <property type="entry name" value="Ig-like_dom_sf"/>
</dbReference>
<feature type="transmembrane region" description="Helical" evidence="6">
    <location>
        <begin position="453"/>
        <end position="477"/>
    </location>
</feature>
<evidence type="ECO:0000313" key="9">
    <source>
        <dbReference type="Proteomes" id="UP001195483"/>
    </source>
</evidence>
<dbReference type="EMBL" id="JAEAOA010002058">
    <property type="protein sequence ID" value="KAK3586304.1"/>
    <property type="molecule type" value="Genomic_DNA"/>
</dbReference>
<dbReference type="AlphaFoldDB" id="A0AAE0VQB7"/>
<evidence type="ECO:0000256" key="1">
    <source>
        <dbReference type="ARBA" id="ARBA00004479"/>
    </source>
</evidence>
<feature type="domain" description="Ig-like" evidence="7">
    <location>
        <begin position="38"/>
        <end position="120"/>
    </location>
</feature>
<evidence type="ECO:0000256" key="6">
    <source>
        <dbReference type="SAM" id="Phobius"/>
    </source>
</evidence>
<reference evidence="8" key="3">
    <citation type="submission" date="2023-05" db="EMBL/GenBank/DDBJ databases">
        <authorList>
            <person name="Smith C.H."/>
        </authorList>
    </citation>
    <scope>NUCLEOTIDE SEQUENCE</scope>
    <source>
        <strain evidence="8">CHS0354</strain>
        <tissue evidence="8">Mantle</tissue>
    </source>
</reference>
<dbReference type="Proteomes" id="UP001195483">
    <property type="component" value="Unassembled WGS sequence"/>
</dbReference>
<dbReference type="InterPro" id="IPR003598">
    <property type="entry name" value="Ig_sub2"/>
</dbReference>
<dbReference type="PANTHER" id="PTHR11640:SF164">
    <property type="entry name" value="MAM DOMAIN-CONTAINING GLYCOSYLPHOSPHATIDYLINOSITOL ANCHOR PROTEIN 1"/>
    <property type="match status" value="1"/>
</dbReference>
<organism evidence="8 9">
    <name type="scientific">Potamilus streckersoni</name>
    <dbReference type="NCBI Taxonomy" id="2493646"/>
    <lineage>
        <taxon>Eukaryota</taxon>
        <taxon>Metazoa</taxon>
        <taxon>Spiralia</taxon>
        <taxon>Lophotrochozoa</taxon>
        <taxon>Mollusca</taxon>
        <taxon>Bivalvia</taxon>
        <taxon>Autobranchia</taxon>
        <taxon>Heteroconchia</taxon>
        <taxon>Palaeoheterodonta</taxon>
        <taxon>Unionida</taxon>
        <taxon>Unionoidea</taxon>
        <taxon>Unionidae</taxon>
        <taxon>Ambleminae</taxon>
        <taxon>Lampsilini</taxon>
        <taxon>Potamilus</taxon>
    </lineage>
</organism>
<feature type="domain" description="Ig-like" evidence="7">
    <location>
        <begin position="161"/>
        <end position="243"/>
    </location>
</feature>
<name>A0AAE0VQB7_9BIVA</name>
<dbReference type="Pfam" id="PF13895">
    <property type="entry name" value="Ig_2"/>
    <property type="match status" value="1"/>
</dbReference>
<evidence type="ECO:0000256" key="5">
    <source>
        <dbReference type="ARBA" id="ARBA00023319"/>
    </source>
</evidence>
<keyword evidence="4" id="KW-0325">Glycoprotein</keyword>
<keyword evidence="5" id="KW-0393">Immunoglobulin domain</keyword>
<dbReference type="InterPro" id="IPR007110">
    <property type="entry name" value="Ig-like_dom"/>
</dbReference>
<feature type="domain" description="Ig-like" evidence="7">
    <location>
        <begin position="252"/>
        <end position="341"/>
    </location>
</feature>
<keyword evidence="6" id="KW-0812">Transmembrane</keyword>
<dbReference type="InterPro" id="IPR003599">
    <property type="entry name" value="Ig_sub"/>
</dbReference>
<dbReference type="Gene3D" id="2.60.40.10">
    <property type="entry name" value="Immunoglobulins"/>
    <property type="match status" value="4"/>
</dbReference>
<keyword evidence="9" id="KW-1185">Reference proteome</keyword>
<evidence type="ECO:0000256" key="3">
    <source>
        <dbReference type="ARBA" id="ARBA00023157"/>
    </source>
</evidence>
<dbReference type="PANTHER" id="PTHR11640">
    <property type="entry name" value="NEPHRIN"/>
    <property type="match status" value="1"/>
</dbReference>